<dbReference type="SMART" id="SM00116">
    <property type="entry name" value="CBS"/>
    <property type="match status" value="2"/>
</dbReference>
<dbReference type="RefSeq" id="WP_194536841.1">
    <property type="nucleotide sequence ID" value="NZ_JACEFB010000002.1"/>
</dbReference>
<evidence type="ECO:0000313" key="5">
    <source>
        <dbReference type="Proteomes" id="UP000542342"/>
    </source>
</evidence>
<dbReference type="PANTHER" id="PTHR48108">
    <property type="entry name" value="CBS DOMAIN-CONTAINING PROTEIN CBSX2, CHLOROPLASTIC"/>
    <property type="match status" value="1"/>
</dbReference>
<dbReference type="Proteomes" id="UP000542342">
    <property type="component" value="Unassembled WGS sequence"/>
</dbReference>
<feature type="domain" description="CBS" evidence="3">
    <location>
        <begin position="93"/>
        <end position="150"/>
    </location>
</feature>
<evidence type="ECO:0000313" key="4">
    <source>
        <dbReference type="EMBL" id="MBA2225414.1"/>
    </source>
</evidence>
<accession>A0A7V9AAZ6</accession>
<evidence type="ECO:0000256" key="2">
    <source>
        <dbReference type="PROSITE-ProRule" id="PRU00703"/>
    </source>
</evidence>
<dbReference type="InterPro" id="IPR046342">
    <property type="entry name" value="CBS_dom_sf"/>
</dbReference>
<keyword evidence="5" id="KW-1185">Reference proteome</keyword>
<name>A0A7V9AAZ6_9BACT</name>
<dbReference type="InterPro" id="IPR000644">
    <property type="entry name" value="CBS_dom"/>
</dbReference>
<dbReference type="Pfam" id="PF00571">
    <property type="entry name" value="CBS"/>
    <property type="match status" value="2"/>
</dbReference>
<evidence type="ECO:0000259" key="3">
    <source>
        <dbReference type="PROSITE" id="PS51371"/>
    </source>
</evidence>
<dbReference type="PANTHER" id="PTHR48108:SF26">
    <property type="entry name" value="CBS DOMAIN-CONTAINING PROTEIN DDB_G0289609"/>
    <property type="match status" value="1"/>
</dbReference>
<dbReference type="EMBL" id="JACEFB010000002">
    <property type="protein sequence ID" value="MBA2225414.1"/>
    <property type="molecule type" value="Genomic_DNA"/>
</dbReference>
<dbReference type="AlphaFoldDB" id="A0A7V9AAZ6"/>
<comment type="caution">
    <text evidence="4">The sequence shown here is derived from an EMBL/GenBank/DDBJ whole genome shotgun (WGS) entry which is preliminary data.</text>
</comment>
<dbReference type="Gene3D" id="3.10.580.10">
    <property type="entry name" value="CBS-domain"/>
    <property type="match status" value="1"/>
</dbReference>
<proteinExistence type="predicted"/>
<protein>
    <submittedName>
        <fullName evidence="4">CBS domain-containing protein</fullName>
    </submittedName>
</protein>
<dbReference type="InterPro" id="IPR051462">
    <property type="entry name" value="CBS_domain-containing"/>
</dbReference>
<dbReference type="SUPFAM" id="SSF54631">
    <property type="entry name" value="CBS-domain pair"/>
    <property type="match status" value="1"/>
</dbReference>
<keyword evidence="1" id="KW-0677">Repeat</keyword>
<organism evidence="4 5">
    <name type="scientific">Thermogemmata fonticola</name>
    <dbReference type="NCBI Taxonomy" id="2755323"/>
    <lineage>
        <taxon>Bacteria</taxon>
        <taxon>Pseudomonadati</taxon>
        <taxon>Planctomycetota</taxon>
        <taxon>Planctomycetia</taxon>
        <taxon>Gemmatales</taxon>
        <taxon>Gemmataceae</taxon>
        <taxon>Thermogemmata</taxon>
    </lineage>
</organism>
<dbReference type="PROSITE" id="PS51371">
    <property type="entry name" value="CBS"/>
    <property type="match status" value="2"/>
</dbReference>
<evidence type="ECO:0000256" key="1">
    <source>
        <dbReference type="ARBA" id="ARBA00022737"/>
    </source>
</evidence>
<reference evidence="4 5" key="1">
    <citation type="submission" date="2020-07" db="EMBL/GenBank/DDBJ databases">
        <title>Thermogemmata thermophila gen. nov., sp. nov., a novel moderate thermophilic planctomycete from a Kamchatka hot spring.</title>
        <authorList>
            <person name="Elcheninov A.G."/>
            <person name="Podosokorskaya O.A."/>
            <person name="Kovaleva O.L."/>
            <person name="Novikov A."/>
            <person name="Bonch-Osmolovskaya E.A."/>
            <person name="Toshchakov S.V."/>
            <person name="Kublanov I.V."/>
        </authorList>
    </citation>
    <scope>NUCLEOTIDE SEQUENCE [LARGE SCALE GENOMIC DNA]</scope>
    <source>
        <strain evidence="4 5">2918</strain>
    </source>
</reference>
<keyword evidence="2" id="KW-0129">CBS domain</keyword>
<gene>
    <name evidence="4" type="ORF">H0921_04460</name>
</gene>
<sequence length="168" mass="18130">MSAQASRSPDPVARELSKNLRVDSVARLAPAPALTLDADALVRAAVETMRAGRSGCLLVTSGGRLVGLFTERDLLTRVLAPGRSLDIPLREVMTPSPATAELQEPLRVAIRRMQEGGYRHLPVVDSNGRPVGVISARQVVHYIVEHFPAVVFNQPPDPRQFPEAPEGA</sequence>
<feature type="domain" description="CBS" evidence="3">
    <location>
        <begin position="28"/>
        <end position="85"/>
    </location>
</feature>